<reference evidence="6" key="1">
    <citation type="journal article" date="2021" name="PeerJ">
        <title>Extensive microbial diversity within the chicken gut microbiome revealed by metagenomics and culture.</title>
        <authorList>
            <person name="Gilroy R."/>
            <person name="Ravi A."/>
            <person name="Getino M."/>
            <person name="Pursley I."/>
            <person name="Horton D.L."/>
            <person name="Alikhan N.F."/>
            <person name="Baker D."/>
            <person name="Gharbi K."/>
            <person name="Hall N."/>
            <person name="Watson M."/>
            <person name="Adriaenssens E.M."/>
            <person name="Foster-Nyarko E."/>
            <person name="Jarju S."/>
            <person name="Secka A."/>
            <person name="Antonio M."/>
            <person name="Oren A."/>
            <person name="Chaudhuri R.R."/>
            <person name="La Ragione R."/>
            <person name="Hildebrand F."/>
            <person name="Pallen M.J."/>
        </authorList>
    </citation>
    <scope>NUCLEOTIDE SEQUENCE</scope>
    <source>
        <strain evidence="6">CHK195-9823</strain>
    </source>
</reference>
<dbReference type="PANTHER" id="PTHR22762">
    <property type="entry name" value="ALPHA-GLUCOSIDASE"/>
    <property type="match status" value="1"/>
</dbReference>
<dbReference type="AlphaFoldDB" id="A0A9D1TFR0"/>
<dbReference type="EMBL" id="DXIQ01000038">
    <property type="protein sequence ID" value="HIV38627.1"/>
    <property type="molecule type" value="Genomic_DNA"/>
</dbReference>
<dbReference type="Gene3D" id="3.20.20.80">
    <property type="entry name" value="Glycosidases"/>
    <property type="match status" value="1"/>
</dbReference>
<name>A0A9D1TFR0_9FIRM</name>
<dbReference type="Pfam" id="PF17137">
    <property type="entry name" value="DUF5110"/>
    <property type="match status" value="1"/>
</dbReference>
<evidence type="ECO:0000259" key="5">
    <source>
        <dbReference type="Pfam" id="PF21365"/>
    </source>
</evidence>
<dbReference type="PANTHER" id="PTHR22762:SF89">
    <property type="entry name" value="ALPHA-XYLOSIDASE"/>
    <property type="match status" value="1"/>
</dbReference>
<dbReference type="GO" id="GO:0090599">
    <property type="term" value="F:alpha-glucosidase activity"/>
    <property type="evidence" value="ECO:0007669"/>
    <property type="project" value="TreeGrafter"/>
</dbReference>
<evidence type="ECO:0000259" key="3">
    <source>
        <dbReference type="Pfam" id="PF01055"/>
    </source>
</evidence>
<dbReference type="GO" id="GO:0006491">
    <property type="term" value="P:N-glycan processing"/>
    <property type="evidence" value="ECO:0007669"/>
    <property type="project" value="TreeGrafter"/>
</dbReference>
<dbReference type="Gene3D" id="2.60.40.1180">
    <property type="entry name" value="Golgi alpha-mannosidase II"/>
    <property type="match status" value="2"/>
</dbReference>
<dbReference type="SUPFAM" id="SSF51445">
    <property type="entry name" value="(Trans)glycosidases"/>
    <property type="match status" value="1"/>
</dbReference>
<sequence>MNKNWKIQVNPKADTENILQGEKYRITMLTEGLVRLEYSEEGIFEDRATQSVWNRDFPKVDFTYKETEDQLEIFTSMIHLIYDKKKFSPNGLSIQAVGNFSAYGSIWHYGQDFQDLKGTARTLDEADGEIPLERGIIGRNGFSVLDDSKSLLLGEDGWIQPRTHQEEDLYFWGYGHEYKRALKDFYYLCGKSPMVPRYALGNWWSRYYKYTEESYKELMNRFEKEQIPFSVAVIDMDWHLVDIDPKYGSGWTGYTWNRDLFPDPEEFLQWLHDRNKRVTLNIHPADGVRAHEEQYRAVAEEMGVDWEKEQPVNFDPADPKFLEACFKHIFHPMEAQGVDFWWLDWQSGGLSKVEGLDPLWVLNHYHYLDSGRDGKRPMTFSRYAGPGSHRYPVGFSGDTIVTWASLAFQPYFTATASNIGYGMWSHDIGGHMMGIKDDEMAGRWLQFGVFSPVMRLHSSSSEFNAKEPWRYRKDIADMMKDFLRLRHGLVPYLYTMNYRAYEEDLPLVLPMYYDYPEAREAYEVPNEYFFGSQLLCAPITAPQISRLNVGKVKVWLPEGTWYDVFTGMRYRGGRMMNMYRGLSSFPVLVKAGAIIPMTEELESIQKNPIKMCLHVYPGGEGSFLLYEDDNETEDYKKGSFVKTPVTFSWNSEEKTAELVIKAPQGNRELLPEKRNWKVIFHGIEPCQTEAAAELSWEGFPETTVRILEAGESSLGEITYDRKNASLCCDLGEQDPAKEIRILLRDIKEKENDIAACAFDFLNQAEIEFVLKDILYQMIREGEDKTILLSQLQAMELDPELLGVLTEIITA</sequence>
<evidence type="ECO:0000313" key="7">
    <source>
        <dbReference type="Proteomes" id="UP000886814"/>
    </source>
</evidence>
<protein>
    <submittedName>
        <fullName evidence="6">Glycoside hydrolase family 31 protein</fullName>
    </submittedName>
</protein>
<dbReference type="InterPro" id="IPR017853">
    <property type="entry name" value="GH"/>
</dbReference>
<dbReference type="Pfam" id="PF21365">
    <property type="entry name" value="Glyco_hydro_31_3rd"/>
    <property type="match status" value="1"/>
</dbReference>
<dbReference type="CDD" id="cd06595">
    <property type="entry name" value="GH31_u1"/>
    <property type="match status" value="1"/>
</dbReference>
<dbReference type="InterPro" id="IPR033403">
    <property type="entry name" value="DUF5110"/>
</dbReference>
<dbReference type="Proteomes" id="UP000886814">
    <property type="component" value="Unassembled WGS sequence"/>
</dbReference>
<dbReference type="Gene3D" id="2.60.40.1760">
    <property type="entry name" value="glycosyl hydrolase (family 31)"/>
    <property type="match status" value="1"/>
</dbReference>
<proteinExistence type="inferred from homology"/>
<comment type="similarity">
    <text evidence="1 2">Belongs to the glycosyl hydrolase 31 family.</text>
</comment>
<feature type="domain" description="Glycosyl hydrolase family 31 C-terminal" evidence="5">
    <location>
        <begin position="505"/>
        <end position="595"/>
    </location>
</feature>
<dbReference type="SUPFAM" id="SSF51011">
    <property type="entry name" value="Glycosyl hydrolase domain"/>
    <property type="match status" value="1"/>
</dbReference>
<keyword evidence="2" id="KW-0326">Glycosidase</keyword>
<organism evidence="6 7">
    <name type="scientific">Candidatus Blautia stercorigallinarum</name>
    <dbReference type="NCBI Taxonomy" id="2838501"/>
    <lineage>
        <taxon>Bacteria</taxon>
        <taxon>Bacillati</taxon>
        <taxon>Bacillota</taxon>
        <taxon>Clostridia</taxon>
        <taxon>Lachnospirales</taxon>
        <taxon>Lachnospiraceae</taxon>
        <taxon>Blautia</taxon>
    </lineage>
</organism>
<reference evidence="6" key="2">
    <citation type="submission" date="2021-04" db="EMBL/GenBank/DDBJ databases">
        <authorList>
            <person name="Gilroy R."/>
        </authorList>
    </citation>
    <scope>NUCLEOTIDE SEQUENCE</scope>
    <source>
        <strain evidence="6">CHK195-9823</strain>
    </source>
</reference>
<keyword evidence="2 6" id="KW-0378">Hydrolase</keyword>
<evidence type="ECO:0000259" key="4">
    <source>
        <dbReference type="Pfam" id="PF17137"/>
    </source>
</evidence>
<evidence type="ECO:0000313" key="6">
    <source>
        <dbReference type="EMBL" id="HIV38627.1"/>
    </source>
</evidence>
<dbReference type="InterPro" id="IPR000322">
    <property type="entry name" value="Glyco_hydro_31_TIM"/>
</dbReference>
<feature type="domain" description="DUF5110" evidence="4">
    <location>
        <begin position="613"/>
        <end position="682"/>
    </location>
</feature>
<dbReference type="InterPro" id="IPR048395">
    <property type="entry name" value="Glyco_hydro_31_C"/>
</dbReference>
<gene>
    <name evidence="6" type="ORF">H9747_06445</name>
</gene>
<dbReference type="Pfam" id="PF01055">
    <property type="entry name" value="Glyco_hydro_31_2nd"/>
    <property type="match status" value="1"/>
</dbReference>
<dbReference type="InterPro" id="IPR013780">
    <property type="entry name" value="Glyco_hydro_b"/>
</dbReference>
<evidence type="ECO:0000256" key="2">
    <source>
        <dbReference type="RuleBase" id="RU361185"/>
    </source>
</evidence>
<feature type="domain" description="Glycoside hydrolase family 31 TIM barrel" evidence="3">
    <location>
        <begin position="193"/>
        <end position="496"/>
    </location>
</feature>
<accession>A0A9D1TFR0</accession>
<comment type="caution">
    <text evidence="6">The sequence shown here is derived from an EMBL/GenBank/DDBJ whole genome shotgun (WGS) entry which is preliminary data.</text>
</comment>
<evidence type="ECO:0000256" key="1">
    <source>
        <dbReference type="ARBA" id="ARBA00007806"/>
    </source>
</evidence>
<dbReference type="GO" id="GO:0005975">
    <property type="term" value="P:carbohydrate metabolic process"/>
    <property type="evidence" value="ECO:0007669"/>
    <property type="project" value="InterPro"/>
</dbReference>